<feature type="region of interest" description="Disordered" evidence="2">
    <location>
        <begin position="330"/>
        <end position="448"/>
    </location>
</feature>
<evidence type="ECO:0000256" key="2">
    <source>
        <dbReference type="SAM" id="MobiDB-lite"/>
    </source>
</evidence>
<evidence type="ECO:0000313" key="5">
    <source>
        <dbReference type="Proteomes" id="UP000569951"/>
    </source>
</evidence>
<keyword evidence="5" id="KW-1185">Reference proteome</keyword>
<protein>
    <recommendedName>
        <fullName evidence="3">Peripheral subunit-binding (PSBD) domain-containing protein</fullName>
    </recommendedName>
</protein>
<dbReference type="RefSeq" id="WP_246351511.1">
    <property type="nucleotide sequence ID" value="NZ_JACHHG010000009.1"/>
</dbReference>
<proteinExistence type="inferred from homology"/>
<dbReference type="Gene3D" id="4.10.320.10">
    <property type="entry name" value="E3-binding domain"/>
    <property type="match status" value="1"/>
</dbReference>
<dbReference type="SUPFAM" id="SSF47005">
    <property type="entry name" value="Peripheral subunit-binding domain of 2-oxo acid dehydrogenase complex"/>
    <property type="match status" value="1"/>
</dbReference>
<accession>A0A841I5M8</accession>
<feature type="compositionally biased region" description="Acidic residues" evidence="2">
    <location>
        <begin position="127"/>
        <end position="146"/>
    </location>
</feature>
<comment type="similarity">
    <text evidence="1">Belongs to the 2-oxoacid dehydrogenase family.</text>
</comment>
<evidence type="ECO:0000256" key="1">
    <source>
        <dbReference type="ARBA" id="ARBA00007317"/>
    </source>
</evidence>
<evidence type="ECO:0000259" key="3">
    <source>
        <dbReference type="PROSITE" id="PS51826"/>
    </source>
</evidence>
<feature type="domain" description="Peripheral subunit-binding (PSBD)" evidence="3">
    <location>
        <begin position="1"/>
        <end position="38"/>
    </location>
</feature>
<evidence type="ECO:0000313" key="4">
    <source>
        <dbReference type="EMBL" id="MBB6099175.1"/>
    </source>
</evidence>
<feature type="compositionally biased region" description="Low complexity" evidence="2">
    <location>
        <begin position="408"/>
        <end position="417"/>
    </location>
</feature>
<dbReference type="Proteomes" id="UP000569951">
    <property type="component" value="Unassembled WGS sequence"/>
</dbReference>
<feature type="compositionally biased region" description="Low complexity" evidence="2">
    <location>
        <begin position="114"/>
        <end position="126"/>
    </location>
</feature>
<dbReference type="InterPro" id="IPR004167">
    <property type="entry name" value="PSBD"/>
</dbReference>
<sequence length="653" mass="68876">MIAPLAKRLAEENGIDWRKIQGSGPDGRVIERDILNYLSRIMSGDEELPSDPVDPPPPAWEAELGGVDVQAMAQAGVDADITDFVASSSVRSAPRAAETEDDAILAHEDAPSSEAPGEAGAQAAGDEFGEDDFVLDLDLDDLEDEPAAAAPDAPPAPSEHPAATRPHLGENELEAPAVDEPYGFSSAQEAPEQPEHERAPHTNPWEAPALEHHAPDPQPDADPVLAEQDDFRFDEPSGEFAAPEDNAFRFDDPAAVPAHEQDVPADDIFRFDEPVSAEPDFVADTEAARHEDVFLEVPPLAEPIEPAASEAQVGAADIGDFRMAGDFRMDTESVPEVSEPEVAPEAQPEPELTWSLPEAQPEPEVAPEAQPEPDPVWSLPEAPENESEPVWTAEPQRVEEAEPDAAPEPDAAALEPAFGFDTPAEPLPTQPQPFYAPEPEPTPTDSEPFYAPEPQRAEAHVPVAPSHEGVLGVVPPIAGALNEQAAEPTAAQPVVPARPALALRRSFDATALGDASSRLEGLLGRVPLVFWLARAAQRHADLIGGGRVGLLDAGTAQTLLPETLEGDFRASLSSFGAAAAGSAALTVVDAGELGVDEVTLPVEGATLSLSRLEDGRASLLLSGHTGTADGLRSGAEFLRAVTADLENPIVLMV</sequence>
<feature type="compositionally biased region" description="Pro residues" evidence="2">
    <location>
        <begin position="425"/>
        <end position="442"/>
    </location>
</feature>
<gene>
    <name evidence="4" type="ORF">HNR42_002611</name>
</gene>
<feature type="compositionally biased region" description="Basic and acidic residues" evidence="2">
    <location>
        <begin position="259"/>
        <end position="268"/>
    </location>
</feature>
<organism evidence="4 5">
    <name type="scientific">Deinobacterium chartae</name>
    <dbReference type="NCBI Taxonomy" id="521158"/>
    <lineage>
        <taxon>Bacteria</taxon>
        <taxon>Thermotogati</taxon>
        <taxon>Deinococcota</taxon>
        <taxon>Deinococci</taxon>
        <taxon>Deinococcales</taxon>
        <taxon>Deinococcaceae</taxon>
        <taxon>Deinobacterium</taxon>
    </lineage>
</organism>
<dbReference type="GO" id="GO:0016746">
    <property type="term" value="F:acyltransferase activity"/>
    <property type="evidence" value="ECO:0007669"/>
    <property type="project" value="InterPro"/>
</dbReference>
<dbReference type="PROSITE" id="PS51826">
    <property type="entry name" value="PSBD"/>
    <property type="match status" value="1"/>
</dbReference>
<feature type="compositionally biased region" description="Low complexity" evidence="2">
    <location>
        <begin position="332"/>
        <end position="369"/>
    </location>
</feature>
<name>A0A841I5M8_9DEIO</name>
<feature type="region of interest" description="Disordered" evidence="2">
    <location>
        <begin position="88"/>
        <end position="268"/>
    </location>
</feature>
<dbReference type="Pfam" id="PF02817">
    <property type="entry name" value="E3_binding"/>
    <property type="match status" value="1"/>
</dbReference>
<reference evidence="4 5" key="1">
    <citation type="submission" date="2020-08" db="EMBL/GenBank/DDBJ databases">
        <title>Genomic Encyclopedia of Type Strains, Phase IV (KMG-IV): sequencing the most valuable type-strain genomes for metagenomic binning, comparative biology and taxonomic classification.</title>
        <authorList>
            <person name="Goeker M."/>
        </authorList>
    </citation>
    <scope>NUCLEOTIDE SEQUENCE [LARGE SCALE GENOMIC DNA]</scope>
    <source>
        <strain evidence="4 5">DSM 21458</strain>
    </source>
</reference>
<dbReference type="AlphaFoldDB" id="A0A841I5M8"/>
<dbReference type="EMBL" id="JACHHG010000009">
    <property type="protein sequence ID" value="MBB6099175.1"/>
    <property type="molecule type" value="Genomic_DNA"/>
</dbReference>
<dbReference type="InterPro" id="IPR036625">
    <property type="entry name" value="E3-bd_dom_sf"/>
</dbReference>
<comment type="caution">
    <text evidence="4">The sequence shown here is derived from an EMBL/GenBank/DDBJ whole genome shotgun (WGS) entry which is preliminary data.</text>
</comment>